<dbReference type="Gene3D" id="3.40.50.300">
    <property type="entry name" value="P-loop containing nucleotide triphosphate hydrolases"/>
    <property type="match status" value="1"/>
</dbReference>
<dbReference type="SUPFAM" id="SSF52540">
    <property type="entry name" value="P-loop containing nucleoside triphosphate hydrolases"/>
    <property type="match status" value="1"/>
</dbReference>
<dbReference type="SMART" id="SM00175">
    <property type="entry name" value="RAB"/>
    <property type="match status" value="1"/>
</dbReference>
<dbReference type="PANTHER" id="PTHR46149:SF7">
    <property type="entry name" value="GTP-BINDING PROTEIN DI-RAS2"/>
    <property type="match status" value="1"/>
</dbReference>
<dbReference type="AlphaFoldDB" id="A0A8B6HJB4"/>
<keyword evidence="4" id="KW-0547">Nucleotide-binding</keyword>
<evidence type="ECO:0000313" key="10">
    <source>
        <dbReference type="Proteomes" id="UP000596742"/>
    </source>
</evidence>
<protein>
    <submittedName>
        <fullName evidence="9">Uncharacterized protein</fullName>
    </submittedName>
</protein>
<dbReference type="InterPro" id="IPR005225">
    <property type="entry name" value="Small_GTP-bd"/>
</dbReference>
<comment type="similarity">
    <text evidence="7">Belongs to the small GTPase superfamily. RasD family.</text>
</comment>
<dbReference type="PANTHER" id="PTHR46149">
    <property type="entry name" value="MIP08469P"/>
    <property type="match status" value="1"/>
</dbReference>
<dbReference type="SMART" id="SM00174">
    <property type="entry name" value="RHO"/>
    <property type="match status" value="1"/>
</dbReference>
<keyword evidence="4" id="KW-0342">GTP-binding</keyword>
<dbReference type="GO" id="GO:0003924">
    <property type="term" value="F:GTPase activity"/>
    <property type="evidence" value="ECO:0007669"/>
    <property type="project" value="InterPro"/>
</dbReference>
<dbReference type="SMART" id="SM00173">
    <property type="entry name" value="RAS"/>
    <property type="match status" value="1"/>
</dbReference>
<comment type="caution">
    <text evidence="9">The sequence shown here is derived from an EMBL/GenBank/DDBJ whole genome shotgun (WGS) entry which is preliminary data.</text>
</comment>
<evidence type="ECO:0000256" key="4">
    <source>
        <dbReference type="ARBA" id="ARBA00023134"/>
    </source>
</evidence>
<gene>
    <name evidence="9" type="ORF">MGAL_10B000951</name>
</gene>
<dbReference type="GO" id="GO:0005525">
    <property type="term" value="F:GTP binding"/>
    <property type="evidence" value="ECO:0007669"/>
    <property type="project" value="UniProtKB-KW"/>
</dbReference>
<dbReference type="GO" id="GO:0005886">
    <property type="term" value="C:plasma membrane"/>
    <property type="evidence" value="ECO:0007669"/>
    <property type="project" value="UniProtKB-SubCell"/>
</dbReference>
<dbReference type="PRINTS" id="PR00449">
    <property type="entry name" value="RASTRNSFRMNG"/>
</dbReference>
<dbReference type="NCBIfam" id="TIGR00231">
    <property type="entry name" value="small_GTP"/>
    <property type="match status" value="1"/>
</dbReference>
<organism evidence="9 10">
    <name type="scientific">Mytilus galloprovincialis</name>
    <name type="common">Mediterranean mussel</name>
    <dbReference type="NCBI Taxonomy" id="29158"/>
    <lineage>
        <taxon>Eukaryota</taxon>
        <taxon>Metazoa</taxon>
        <taxon>Spiralia</taxon>
        <taxon>Lophotrochozoa</taxon>
        <taxon>Mollusca</taxon>
        <taxon>Bivalvia</taxon>
        <taxon>Autobranchia</taxon>
        <taxon>Pteriomorphia</taxon>
        <taxon>Mytilida</taxon>
        <taxon>Mytiloidea</taxon>
        <taxon>Mytilidae</taxon>
        <taxon>Mytilinae</taxon>
        <taxon>Mytilus</taxon>
    </lineage>
</organism>
<evidence type="ECO:0000256" key="1">
    <source>
        <dbReference type="ARBA" id="ARBA00004193"/>
    </source>
</evidence>
<proteinExistence type="inferred from homology"/>
<evidence type="ECO:0000256" key="3">
    <source>
        <dbReference type="ARBA" id="ARBA00022481"/>
    </source>
</evidence>
<dbReference type="InterPro" id="IPR001806">
    <property type="entry name" value="Small_GTPase"/>
</dbReference>
<accession>A0A8B6HJB4</accession>
<keyword evidence="3" id="KW-0488">Methylation</keyword>
<feature type="region of interest" description="Disordered" evidence="8">
    <location>
        <begin position="252"/>
        <end position="292"/>
    </location>
</feature>
<dbReference type="InterPro" id="IPR052236">
    <property type="entry name" value="Small_GTPase_RasD"/>
</dbReference>
<dbReference type="PROSITE" id="PS51419">
    <property type="entry name" value="RAB"/>
    <property type="match status" value="1"/>
</dbReference>
<keyword evidence="10" id="KW-1185">Reference proteome</keyword>
<feature type="compositionally biased region" description="Basic and acidic residues" evidence="8">
    <location>
        <begin position="256"/>
        <end position="280"/>
    </location>
</feature>
<keyword evidence="2" id="KW-1003">Cell membrane</keyword>
<dbReference type="Proteomes" id="UP000596742">
    <property type="component" value="Unassembled WGS sequence"/>
</dbReference>
<reference evidence="9" key="1">
    <citation type="submission" date="2018-11" db="EMBL/GenBank/DDBJ databases">
        <authorList>
            <person name="Alioto T."/>
            <person name="Alioto T."/>
        </authorList>
    </citation>
    <scope>NUCLEOTIDE SEQUENCE</scope>
</reference>
<evidence type="ECO:0000256" key="2">
    <source>
        <dbReference type="ARBA" id="ARBA00022475"/>
    </source>
</evidence>
<sequence>MDLNMIDQSRFQIALLGSGFVGKSSFLKQYLHGDFSEDYSETVENLYFQQYMINGTMKYVNYLDTAGSMAFPSMRQLYVSKSTGFVLFFSIDDAESFKSIKRIWEEIKINRDSLRSIPCIIVGNKLDKEDNREVETFDVLEWACSENLGGCFLEISSKDNASVKNAFDMLLEQFGNTRTEQRGPFRIHSTSFDRQNNSIHRHTITKKRFGKSVTYNKVIPSCKSFQKTIFDDFIRHTIYMVQQQQHIRRSVKKKSSLTDREGIQNKHLCSDKIRQKESKGEKKKHGKRNAKIEQWQKFLQVVFRQKRDKLEKQ</sequence>
<dbReference type="PROSITE" id="PS51421">
    <property type="entry name" value="RAS"/>
    <property type="match status" value="1"/>
</dbReference>
<dbReference type="Pfam" id="PF00071">
    <property type="entry name" value="Ras"/>
    <property type="match status" value="1"/>
</dbReference>
<dbReference type="EMBL" id="UYJE01010118">
    <property type="protein sequence ID" value="VDI79878.1"/>
    <property type="molecule type" value="Genomic_DNA"/>
</dbReference>
<keyword evidence="5" id="KW-0472">Membrane</keyword>
<evidence type="ECO:0000256" key="8">
    <source>
        <dbReference type="SAM" id="MobiDB-lite"/>
    </source>
</evidence>
<name>A0A8B6HJB4_MYTGA</name>
<dbReference type="OrthoDB" id="265044at2759"/>
<evidence type="ECO:0000256" key="5">
    <source>
        <dbReference type="ARBA" id="ARBA00023136"/>
    </source>
</evidence>
<evidence type="ECO:0000256" key="7">
    <source>
        <dbReference type="ARBA" id="ARBA00038061"/>
    </source>
</evidence>
<evidence type="ECO:0000313" key="9">
    <source>
        <dbReference type="EMBL" id="VDI79878.1"/>
    </source>
</evidence>
<dbReference type="InterPro" id="IPR027417">
    <property type="entry name" value="P-loop_NTPase"/>
</dbReference>
<keyword evidence="6" id="KW-0449">Lipoprotein</keyword>
<comment type="subcellular location">
    <subcellularLocation>
        <location evidence="1">Cell membrane</location>
        <topology evidence="1">Lipid-anchor</topology>
    </subcellularLocation>
</comment>
<evidence type="ECO:0000256" key="6">
    <source>
        <dbReference type="ARBA" id="ARBA00023288"/>
    </source>
</evidence>